<dbReference type="CDD" id="cd00586">
    <property type="entry name" value="4HBT"/>
    <property type="match status" value="1"/>
</dbReference>
<dbReference type="InterPro" id="IPR050563">
    <property type="entry name" value="4-hydroxybenzoyl-CoA_TE"/>
</dbReference>
<protein>
    <submittedName>
        <fullName evidence="1">Acyl-CoA thioesterase</fullName>
    </submittedName>
</protein>
<dbReference type="OrthoDB" id="3683044at2"/>
<name>A0A4U0P330_9ACTN</name>
<dbReference type="InterPro" id="IPR029069">
    <property type="entry name" value="HotDog_dom_sf"/>
</dbReference>
<dbReference type="Gene3D" id="3.10.129.10">
    <property type="entry name" value="Hotdog Thioesterase"/>
    <property type="match status" value="1"/>
</dbReference>
<dbReference type="SUPFAM" id="SSF54637">
    <property type="entry name" value="Thioesterase/thiol ester dehydrase-isomerase"/>
    <property type="match status" value="1"/>
</dbReference>
<evidence type="ECO:0000313" key="1">
    <source>
        <dbReference type="EMBL" id="TJZ57084.1"/>
    </source>
</evidence>
<dbReference type="PANTHER" id="PTHR31793:SF24">
    <property type="entry name" value="LONG-CHAIN ACYL-COA THIOESTERASE FADM"/>
    <property type="match status" value="1"/>
</dbReference>
<comment type="caution">
    <text evidence="1">The sequence shown here is derived from an EMBL/GenBank/DDBJ whole genome shotgun (WGS) entry which is preliminary data.</text>
</comment>
<reference evidence="1 2" key="1">
    <citation type="submission" date="2019-04" db="EMBL/GenBank/DDBJ databases">
        <title>Streptomyces piniterrae sp. nov., a heliquinomycin-producing actinomycete isolated from rhizosphere soil of Pinus yunnanensis.</title>
        <authorList>
            <person name="Zhuang X."/>
            <person name="Zhao J."/>
        </authorList>
    </citation>
    <scope>NUCLEOTIDE SEQUENCE [LARGE SCALE GENOMIC DNA]</scope>
    <source>
        <strain evidence="2">jys28</strain>
    </source>
</reference>
<dbReference type="Proteomes" id="UP000308697">
    <property type="component" value="Unassembled WGS sequence"/>
</dbReference>
<keyword evidence="2" id="KW-1185">Reference proteome</keyword>
<organism evidence="1 2">
    <name type="scientific">Streptomyces piniterrae</name>
    <dbReference type="NCBI Taxonomy" id="2571125"/>
    <lineage>
        <taxon>Bacteria</taxon>
        <taxon>Bacillati</taxon>
        <taxon>Actinomycetota</taxon>
        <taxon>Actinomycetes</taxon>
        <taxon>Kitasatosporales</taxon>
        <taxon>Streptomycetaceae</taxon>
        <taxon>Streptomyces</taxon>
    </lineage>
</organism>
<gene>
    <name evidence="1" type="ORF">FCH28_06365</name>
</gene>
<dbReference type="Pfam" id="PF13279">
    <property type="entry name" value="4HBT_2"/>
    <property type="match status" value="1"/>
</dbReference>
<dbReference type="AlphaFoldDB" id="A0A4U0P330"/>
<dbReference type="GO" id="GO:0047617">
    <property type="term" value="F:fatty acyl-CoA hydrolase activity"/>
    <property type="evidence" value="ECO:0007669"/>
    <property type="project" value="TreeGrafter"/>
</dbReference>
<proteinExistence type="predicted"/>
<dbReference type="EMBL" id="SUMB01000002">
    <property type="protein sequence ID" value="TJZ57084.1"/>
    <property type="molecule type" value="Genomic_DNA"/>
</dbReference>
<evidence type="ECO:0000313" key="2">
    <source>
        <dbReference type="Proteomes" id="UP000308697"/>
    </source>
</evidence>
<dbReference type="PANTHER" id="PTHR31793">
    <property type="entry name" value="4-HYDROXYBENZOYL-COA THIOESTERASE FAMILY MEMBER"/>
    <property type="match status" value="1"/>
</dbReference>
<accession>A0A4U0P330</accession>
<sequence>MRESRRPTRPAPTGSGEIVAEVAGAAAGAGGAEPFTVGITVRGYETDTQGHLNQSVYLQYAEHARWTLLQASGIRQSDLVDKRVGPVTVETTIRYLRELRAGDEVAVSCEFVWGEGRTFRVEQTVRKLDGTVSAEISAVGGLLDLTERKLLKDPREVFRELADDPSLLGLGGGPGSARG</sequence>